<comment type="caution">
    <text evidence="8">The sequence shown here is derived from an EMBL/GenBank/DDBJ whole genome shotgun (WGS) entry which is preliminary data.</text>
</comment>
<dbReference type="Pfam" id="PF02016">
    <property type="entry name" value="Peptidase_S66"/>
    <property type="match status" value="1"/>
</dbReference>
<evidence type="ECO:0000313" key="9">
    <source>
        <dbReference type="Proteomes" id="UP001389717"/>
    </source>
</evidence>
<evidence type="ECO:0000259" key="6">
    <source>
        <dbReference type="Pfam" id="PF02016"/>
    </source>
</evidence>
<evidence type="ECO:0000259" key="7">
    <source>
        <dbReference type="Pfam" id="PF17676"/>
    </source>
</evidence>
<dbReference type="SUPFAM" id="SSF141986">
    <property type="entry name" value="LD-carboxypeptidase A C-terminal domain-like"/>
    <property type="match status" value="1"/>
</dbReference>
<dbReference type="InterPro" id="IPR040449">
    <property type="entry name" value="Peptidase_S66_N"/>
</dbReference>
<evidence type="ECO:0000256" key="3">
    <source>
        <dbReference type="ARBA" id="ARBA00022670"/>
    </source>
</evidence>
<dbReference type="CDD" id="cd07025">
    <property type="entry name" value="Peptidase_S66"/>
    <property type="match status" value="1"/>
</dbReference>
<dbReference type="InterPro" id="IPR040921">
    <property type="entry name" value="Peptidase_S66C"/>
</dbReference>
<reference evidence="8 9" key="1">
    <citation type="submission" date="2024-04" db="EMBL/GenBank/DDBJ databases">
        <title>Bacillus oryzaecorticis sp. nov., a moderately halophilic bacterium isolated from rice husks.</title>
        <authorList>
            <person name="Zhu H.-S."/>
        </authorList>
    </citation>
    <scope>NUCLEOTIDE SEQUENCE [LARGE SCALE GENOMIC DNA]</scope>
    <source>
        <strain evidence="8 9">ZC255</strain>
    </source>
</reference>
<protein>
    <submittedName>
        <fullName evidence="8">LD-carboxypeptidase</fullName>
    </submittedName>
</protein>
<proteinExistence type="inferred from homology"/>
<dbReference type="RefSeq" id="WP_341982307.1">
    <property type="nucleotide sequence ID" value="NZ_JBBYAF010000012.1"/>
</dbReference>
<evidence type="ECO:0000313" key="8">
    <source>
        <dbReference type="EMBL" id="MEL3972235.1"/>
    </source>
</evidence>
<dbReference type="Proteomes" id="UP001389717">
    <property type="component" value="Unassembled WGS sequence"/>
</dbReference>
<comment type="similarity">
    <text evidence="1">Belongs to the peptidase S66 family.</text>
</comment>
<evidence type="ECO:0000256" key="1">
    <source>
        <dbReference type="ARBA" id="ARBA00010233"/>
    </source>
</evidence>
<keyword evidence="4" id="KW-0378">Hydrolase</keyword>
<dbReference type="Gene3D" id="3.40.50.10740">
    <property type="entry name" value="Class I glutamine amidotransferase-like"/>
    <property type="match status" value="1"/>
</dbReference>
<gene>
    <name evidence="8" type="ORF">AAEO50_08095</name>
</gene>
<dbReference type="InterPro" id="IPR027461">
    <property type="entry name" value="Carboxypeptidase_A_C_sf"/>
</dbReference>
<evidence type="ECO:0000256" key="2">
    <source>
        <dbReference type="ARBA" id="ARBA00022645"/>
    </source>
</evidence>
<dbReference type="InterPro" id="IPR003507">
    <property type="entry name" value="S66_fam"/>
</dbReference>
<keyword evidence="5" id="KW-0720">Serine protease</keyword>
<feature type="domain" description="LD-carboxypeptidase N-terminal" evidence="6">
    <location>
        <begin position="14"/>
        <end position="130"/>
    </location>
</feature>
<dbReference type="EMBL" id="JBBYAF010000012">
    <property type="protein sequence ID" value="MEL3972235.1"/>
    <property type="molecule type" value="Genomic_DNA"/>
</dbReference>
<dbReference type="PANTHER" id="PTHR30237:SF2">
    <property type="entry name" value="MUREIN TETRAPEPTIDE CARBOXYPEPTIDASE"/>
    <property type="match status" value="1"/>
</dbReference>
<evidence type="ECO:0000256" key="5">
    <source>
        <dbReference type="ARBA" id="ARBA00022825"/>
    </source>
</evidence>
<keyword evidence="3" id="KW-0645">Protease</keyword>
<dbReference type="InterPro" id="IPR027478">
    <property type="entry name" value="LdcA_N"/>
</dbReference>
<keyword evidence="2" id="KW-0121">Carboxypeptidase</keyword>
<sequence length="313" mass="34112">MTIKATKLKQGDTVGIIAPASPPKKEALEKAITFLEGMGIVVKVGSSVHNKYGYLAGTDEERAEDIHTMFSDTTINGIICACGGYGTGRLVSKLDYELIARNPKIFWGYSDITFLHTAIHQKTGLVTFHGPMLSSDVGLPDVHELTKQSFGQLFESKDVEFTHKSAPLHTVMEGKASGPVIGGNLTLLVSTLGTEYEVDTKGKIFFIEDIDEEPYKVDRMLNQLKMAGKFKDAEGIIIGDFKNCGPHKRKESLTLDQLFDEYIKPANKPAMKGFLIGHSSPCLAIPVGSIGRMNTVEKTLTVESGIKGEVEES</sequence>
<dbReference type="Pfam" id="PF17676">
    <property type="entry name" value="Peptidase_S66C"/>
    <property type="match status" value="1"/>
</dbReference>
<dbReference type="PIRSF" id="PIRSF028757">
    <property type="entry name" value="LD-carboxypeptidase"/>
    <property type="match status" value="1"/>
</dbReference>
<dbReference type="SUPFAM" id="SSF52317">
    <property type="entry name" value="Class I glutamine amidotransferase-like"/>
    <property type="match status" value="1"/>
</dbReference>
<accession>A0ABU9K841</accession>
<feature type="domain" description="LD-carboxypeptidase C-terminal" evidence="7">
    <location>
        <begin position="177"/>
        <end position="289"/>
    </location>
</feature>
<dbReference type="InterPro" id="IPR029062">
    <property type="entry name" value="Class_I_gatase-like"/>
</dbReference>
<dbReference type="Gene3D" id="3.50.30.60">
    <property type="entry name" value="LD-carboxypeptidase A C-terminal domain-like"/>
    <property type="match status" value="1"/>
</dbReference>
<organism evidence="8 9">
    <name type="scientific">Rossellomorea oryzaecorticis</name>
    <dbReference type="NCBI Taxonomy" id="1396505"/>
    <lineage>
        <taxon>Bacteria</taxon>
        <taxon>Bacillati</taxon>
        <taxon>Bacillota</taxon>
        <taxon>Bacilli</taxon>
        <taxon>Bacillales</taxon>
        <taxon>Bacillaceae</taxon>
        <taxon>Rossellomorea</taxon>
    </lineage>
</organism>
<name>A0ABU9K841_9BACI</name>
<dbReference type="PANTHER" id="PTHR30237">
    <property type="entry name" value="MURAMOYLTETRAPEPTIDE CARBOXYPEPTIDASE"/>
    <property type="match status" value="1"/>
</dbReference>
<keyword evidence="9" id="KW-1185">Reference proteome</keyword>
<evidence type="ECO:0000256" key="4">
    <source>
        <dbReference type="ARBA" id="ARBA00022801"/>
    </source>
</evidence>